<dbReference type="InterPro" id="IPR036396">
    <property type="entry name" value="Cyt_P450_sf"/>
</dbReference>
<evidence type="ECO:0000256" key="8">
    <source>
        <dbReference type="ARBA" id="ARBA00023033"/>
    </source>
</evidence>
<dbReference type="PRINTS" id="PR00463">
    <property type="entry name" value="EP450I"/>
</dbReference>
<dbReference type="GO" id="GO:0004497">
    <property type="term" value="F:monooxygenase activity"/>
    <property type="evidence" value="ECO:0007669"/>
    <property type="project" value="UniProtKB-KW"/>
</dbReference>
<dbReference type="EMBL" id="CDMC01000005">
    <property type="protein sequence ID" value="CEL06028.1"/>
    <property type="molecule type" value="Genomic_DNA"/>
</dbReference>
<evidence type="ECO:0000256" key="1">
    <source>
        <dbReference type="ARBA" id="ARBA00001971"/>
    </source>
</evidence>
<name>A0A0U5CA63_ASPCI</name>
<keyword evidence="7 9" id="KW-0408">Iron</keyword>
<comment type="pathway">
    <text evidence="2">Secondary metabolite biosynthesis.</text>
</comment>
<keyword evidence="8" id="KW-0503">Monooxygenase</keyword>
<evidence type="ECO:0000256" key="7">
    <source>
        <dbReference type="ARBA" id="ARBA00023004"/>
    </source>
</evidence>
<keyword evidence="11" id="KW-1185">Reference proteome</keyword>
<dbReference type="InterPro" id="IPR002401">
    <property type="entry name" value="Cyt_P450_E_grp-I"/>
</dbReference>
<feature type="binding site" description="axial binding residue" evidence="9">
    <location>
        <position position="455"/>
    </location>
    <ligand>
        <name>heme</name>
        <dbReference type="ChEBI" id="CHEBI:30413"/>
    </ligand>
    <ligandPart>
        <name>Fe</name>
        <dbReference type="ChEBI" id="CHEBI:18248"/>
    </ligandPart>
</feature>
<evidence type="ECO:0000313" key="10">
    <source>
        <dbReference type="EMBL" id="CEL06028.1"/>
    </source>
</evidence>
<organism evidence="10 11">
    <name type="scientific">Aspergillus calidoustus</name>
    <dbReference type="NCBI Taxonomy" id="454130"/>
    <lineage>
        <taxon>Eukaryota</taxon>
        <taxon>Fungi</taxon>
        <taxon>Dikarya</taxon>
        <taxon>Ascomycota</taxon>
        <taxon>Pezizomycotina</taxon>
        <taxon>Eurotiomycetes</taxon>
        <taxon>Eurotiomycetidae</taxon>
        <taxon>Eurotiales</taxon>
        <taxon>Aspergillaceae</taxon>
        <taxon>Aspergillus</taxon>
        <taxon>Aspergillus subgen. Nidulantes</taxon>
    </lineage>
</organism>
<dbReference type="InterPro" id="IPR001128">
    <property type="entry name" value="Cyt_P450"/>
</dbReference>
<dbReference type="GO" id="GO:0044550">
    <property type="term" value="P:secondary metabolite biosynthetic process"/>
    <property type="evidence" value="ECO:0007669"/>
    <property type="project" value="UniProtKB-ARBA"/>
</dbReference>
<protein>
    <recommendedName>
        <fullName evidence="12">Cytochrome P450</fullName>
    </recommendedName>
</protein>
<dbReference type="Proteomes" id="UP000054771">
    <property type="component" value="Unassembled WGS sequence"/>
</dbReference>
<reference evidence="11" key="1">
    <citation type="journal article" date="2016" name="Genome Announc.">
        <title>Draft genome sequences of fungus Aspergillus calidoustus.</title>
        <authorList>
            <person name="Horn F."/>
            <person name="Linde J."/>
            <person name="Mattern D.J."/>
            <person name="Walther G."/>
            <person name="Guthke R."/>
            <person name="Scherlach K."/>
            <person name="Martin K."/>
            <person name="Brakhage A.A."/>
            <person name="Petzke L."/>
            <person name="Valiante V."/>
        </authorList>
    </citation>
    <scope>NUCLEOTIDE SEQUENCE [LARGE SCALE GENOMIC DNA]</scope>
    <source>
        <strain evidence="11">SF006504</strain>
    </source>
</reference>
<dbReference type="AlphaFoldDB" id="A0A0U5CA63"/>
<keyword evidence="4 9" id="KW-0349">Heme</keyword>
<sequence length="529" mass="58955">MALLHAILLLLVGAVTTFAFRLIRHRRLYKDLPKPPHSLLWGHLALFNETMQKFPANTALSIYYTAIAQKYNLKGIFYMDLWPFGPPQMILVSPDAADLVTKVQDYPLHEMGISYLAGLVGENAMGATNGDKWKGTHRLLAPAFRASSVKAMAGVVADQTVELFTPFLERCADEDGVFSMETAAAKLLLSISTVTILGGHIAEDAKVQLFEDIGDIVAYATMITLTTSTNPVTKWRTWWKKTRAVKRVDMFFEGLVRAREEVTRGVGKDAAGLSILDRTLIEGRGGYWNNGPLDPAAMRLLVDNLKGLILGAYGTTSDTLCAIFLMLAAHPDVVHKLREEHNQVFGDLKSSRRILKESPYKLNELHYTTAVIKETLRLFPIGFSPRTALPGTESLVYEGKAYPTLNQMIIPCQHTIHYDPEIFPSPGKFDPARFLDPNVVPAGSWRPFERGPRACVGRDLAMDELRVVLLLTVRDFDFECASIEPRTTPRASFTDLDLQLGDLAFQENAFSAKPRGGTMMRVRRTERGK</sequence>
<dbReference type="GO" id="GO:0020037">
    <property type="term" value="F:heme binding"/>
    <property type="evidence" value="ECO:0007669"/>
    <property type="project" value="InterPro"/>
</dbReference>
<evidence type="ECO:0000256" key="2">
    <source>
        <dbReference type="ARBA" id="ARBA00005179"/>
    </source>
</evidence>
<dbReference type="OrthoDB" id="10029320at2759"/>
<evidence type="ECO:0000256" key="4">
    <source>
        <dbReference type="ARBA" id="ARBA00022617"/>
    </source>
</evidence>
<dbReference type="PANTHER" id="PTHR24305:SF107">
    <property type="entry name" value="P450, PUTATIVE (EUROFUNG)-RELATED"/>
    <property type="match status" value="1"/>
</dbReference>
<evidence type="ECO:0000256" key="6">
    <source>
        <dbReference type="ARBA" id="ARBA00023002"/>
    </source>
</evidence>
<evidence type="ECO:0000256" key="5">
    <source>
        <dbReference type="ARBA" id="ARBA00022723"/>
    </source>
</evidence>
<dbReference type="PANTHER" id="PTHR24305">
    <property type="entry name" value="CYTOCHROME P450"/>
    <property type="match status" value="1"/>
</dbReference>
<dbReference type="Gene3D" id="1.10.630.10">
    <property type="entry name" value="Cytochrome P450"/>
    <property type="match status" value="1"/>
</dbReference>
<dbReference type="SUPFAM" id="SSF48264">
    <property type="entry name" value="Cytochrome P450"/>
    <property type="match status" value="1"/>
</dbReference>
<dbReference type="Pfam" id="PF00067">
    <property type="entry name" value="p450"/>
    <property type="match status" value="1"/>
</dbReference>
<dbReference type="OMA" id="LLTVRWF"/>
<evidence type="ECO:0000256" key="9">
    <source>
        <dbReference type="PIRSR" id="PIRSR602401-1"/>
    </source>
</evidence>
<evidence type="ECO:0000313" key="11">
    <source>
        <dbReference type="Proteomes" id="UP000054771"/>
    </source>
</evidence>
<dbReference type="STRING" id="454130.A0A0U5CA63"/>
<comment type="similarity">
    <text evidence="3">Belongs to the cytochrome P450 family.</text>
</comment>
<keyword evidence="6" id="KW-0560">Oxidoreductase</keyword>
<dbReference type="PRINTS" id="PR00385">
    <property type="entry name" value="P450"/>
</dbReference>
<dbReference type="GO" id="GO:0016705">
    <property type="term" value="F:oxidoreductase activity, acting on paired donors, with incorporation or reduction of molecular oxygen"/>
    <property type="evidence" value="ECO:0007669"/>
    <property type="project" value="InterPro"/>
</dbReference>
<evidence type="ECO:0000256" key="3">
    <source>
        <dbReference type="ARBA" id="ARBA00010617"/>
    </source>
</evidence>
<evidence type="ECO:0008006" key="12">
    <source>
        <dbReference type="Google" id="ProtNLM"/>
    </source>
</evidence>
<gene>
    <name evidence="10" type="ORF">ASPCAL07139</name>
</gene>
<comment type="cofactor">
    <cofactor evidence="1 9">
        <name>heme</name>
        <dbReference type="ChEBI" id="CHEBI:30413"/>
    </cofactor>
</comment>
<keyword evidence="5 9" id="KW-0479">Metal-binding</keyword>
<dbReference type="InterPro" id="IPR050121">
    <property type="entry name" value="Cytochrome_P450_monoxygenase"/>
</dbReference>
<dbReference type="GO" id="GO:0005506">
    <property type="term" value="F:iron ion binding"/>
    <property type="evidence" value="ECO:0007669"/>
    <property type="project" value="InterPro"/>
</dbReference>
<accession>A0A0U5CA63</accession>
<proteinExistence type="inferred from homology"/>